<dbReference type="Proteomes" id="UP001205357">
    <property type="component" value="Unassembled WGS sequence"/>
</dbReference>
<dbReference type="EMBL" id="JALIGE010000076">
    <property type="protein sequence ID" value="MCS2163549.1"/>
    <property type="molecule type" value="Genomic_DNA"/>
</dbReference>
<dbReference type="PANTHER" id="PTHR40599">
    <property type="entry name" value="[CITRATE [PRO-3S]-LYASE] LIGASE"/>
    <property type="match status" value="1"/>
</dbReference>
<dbReference type="NCBIfam" id="TIGR00125">
    <property type="entry name" value="cyt_tran_rel"/>
    <property type="match status" value="1"/>
</dbReference>
<dbReference type="PANTHER" id="PTHR40599:SF2">
    <property type="entry name" value="[CITRATE [PRO-3S]-LYASE] LIGASE"/>
    <property type="match status" value="1"/>
</dbReference>
<evidence type="ECO:0000313" key="5">
    <source>
        <dbReference type="EMBL" id="MCS2163549.1"/>
    </source>
</evidence>
<dbReference type="SUPFAM" id="SSF52374">
    <property type="entry name" value="Nucleotidylyl transferase"/>
    <property type="match status" value="1"/>
</dbReference>
<organism evidence="5 6">
    <name type="scientific">Scandinavium hiltneri</name>
    <dbReference type="NCBI Taxonomy" id="2926519"/>
    <lineage>
        <taxon>Bacteria</taxon>
        <taxon>Pseudomonadati</taxon>
        <taxon>Pseudomonadota</taxon>
        <taxon>Gammaproteobacteria</taxon>
        <taxon>Enterobacterales</taxon>
        <taxon>Enterobacteriaceae</taxon>
        <taxon>Scandinavium</taxon>
    </lineage>
</organism>
<keyword evidence="6" id="KW-1185">Reference proteome</keyword>
<comment type="function">
    <text evidence="3">Acetylation of prosthetic group (2-(5''-phosphoribosyl)-3'-dephosphocoenzyme-A) of the gamma subunit of citrate lyase.</text>
</comment>
<dbReference type="Pfam" id="PF08218">
    <property type="entry name" value="Citrate_ly_lig"/>
    <property type="match status" value="1"/>
</dbReference>
<dbReference type="Gene3D" id="3.40.50.620">
    <property type="entry name" value="HUPs"/>
    <property type="match status" value="1"/>
</dbReference>
<keyword evidence="3 5" id="KW-0436">Ligase</keyword>
<dbReference type="EC" id="6.2.1.22" evidence="3"/>
<keyword evidence="2 3" id="KW-0067">ATP-binding</keyword>
<protein>
    <recommendedName>
        <fullName evidence="3">[Citrate [pro-3S]-lyase] ligase</fullName>
        <ecNumber evidence="3">6.2.1.22</ecNumber>
    </recommendedName>
</protein>
<dbReference type="NCBIfam" id="TIGR00124">
    <property type="entry name" value="cit_ly_ligase"/>
    <property type="match status" value="1"/>
</dbReference>
<dbReference type="PROSITE" id="PS51186">
    <property type="entry name" value="GNAT"/>
    <property type="match status" value="1"/>
</dbReference>
<dbReference type="RefSeq" id="WP_258990077.1">
    <property type="nucleotide sequence ID" value="NZ_JALIGE010000076.1"/>
</dbReference>
<dbReference type="Gene3D" id="3.40.630.30">
    <property type="match status" value="1"/>
</dbReference>
<evidence type="ECO:0000256" key="2">
    <source>
        <dbReference type="ARBA" id="ARBA00022840"/>
    </source>
</evidence>
<dbReference type="PIRSF" id="PIRSF005751">
    <property type="entry name" value="Acet_citr_lig"/>
    <property type="match status" value="1"/>
</dbReference>
<comment type="catalytic activity">
    <reaction evidence="3">
        <text>holo-[citrate lyase ACP] + acetate + ATP = acetyl-[citrate lyase ACP] + AMP + diphosphate</text>
        <dbReference type="Rhea" id="RHEA:23788"/>
        <dbReference type="Rhea" id="RHEA-COMP:10158"/>
        <dbReference type="Rhea" id="RHEA-COMP:13710"/>
        <dbReference type="ChEBI" id="CHEBI:30089"/>
        <dbReference type="ChEBI" id="CHEBI:30616"/>
        <dbReference type="ChEBI" id="CHEBI:33019"/>
        <dbReference type="ChEBI" id="CHEBI:82683"/>
        <dbReference type="ChEBI" id="CHEBI:137976"/>
        <dbReference type="ChEBI" id="CHEBI:456215"/>
        <dbReference type="EC" id="6.2.1.22"/>
    </reaction>
</comment>
<dbReference type="InterPro" id="IPR000182">
    <property type="entry name" value="GNAT_dom"/>
</dbReference>
<evidence type="ECO:0000256" key="1">
    <source>
        <dbReference type="ARBA" id="ARBA00022741"/>
    </source>
</evidence>
<reference evidence="5 6" key="1">
    <citation type="submission" date="2022-04" db="EMBL/GenBank/DDBJ databases">
        <title>Proposal of a three novel species of Scandinavium, Scandinavium hiltneri, Scandinavium manionii, Scandinavium tedordense.</title>
        <authorList>
            <person name="Maddock D.W."/>
            <person name="Brady C.L."/>
            <person name="Denman S."/>
            <person name="Arnold D."/>
        </authorList>
    </citation>
    <scope>NUCLEOTIDE SEQUENCE [LARGE SCALE GENOMIC DNA]</scope>
    <source>
        <strain evidence="5 6">H11S7</strain>
    </source>
</reference>
<evidence type="ECO:0000256" key="3">
    <source>
        <dbReference type="PIRNR" id="PIRNR005751"/>
    </source>
</evidence>
<sequence length="355" mass="39975">MFSNTVFTRVRRAENNKVAVITQFLHDNSLSIDTTVEIFITATRNDELIACGGLAGNIIKCVAISESARGEGLALTLATELIQLAYELKRPHLFLYTKIENEALFSQCGFYTLTRVPGLMVLMENSATRISRYAQELSIFRRPGNSIGCIVMNANPFTNGHRYLVEKAAAQCDWLHLFLVKEDTSRFPYADRLALVRAGTRDIPRLTVHQGSDYIISRATFPCYFIKEQAVINHCYTEIDLKIFRQHLAPALGITHRFVGTEPFCQVTAQYNRDMRHWLQTPELTAPAIELVEIERLRYGDEPISASRVRKLLVKKEFAAIAPLVPADTLAWLQAFSAPRPAASQNLPELVTGEK</sequence>
<dbReference type="GO" id="GO:0008771">
    <property type="term" value="F:[citrate (pro-3S)-lyase] ligase activity"/>
    <property type="evidence" value="ECO:0007669"/>
    <property type="project" value="UniProtKB-EC"/>
</dbReference>
<accession>A0ABT2E6P8</accession>
<dbReference type="InterPro" id="IPR004821">
    <property type="entry name" value="Cyt_trans-like"/>
</dbReference>
<dbReference type="CDD" id="cd02169">
    <property type="entry name" value="Citrate_lyase_ligase"/>
    <property type="match status" value="1"/>
</dbReference>
<comment type="caution">
    <text evidence="5">The sequence shown here is derived from an EMBL/GenBank/DDBJ whole genome shotgun (WGS) entry which is preliminary data.</text>
</comment>
<dbReference type="InterPro" id="IPR014729">
    <property type="entry name" value="Rossmann-like_a/b/a_fold"/>
</dbReference>
<keyword evidence="1 3" id="KW-0547">Nucleotide-binding</keyword>
<dbReference type="InterPro" id="IPR005216">
    <property type="entry name" value="Citrate_lyase_ligase"/>
</dbReference>
<name>A0ABT2E6P8_9ENTR</name>
<evidence type="ECO:0000259" key="4">
    <source>
        <dbReference type="PROSITE" id="PS51186"/>
    </source>
</evidence>
<dbReference type="SMART" id="SM00764">
    <property type="entry name" value="Citrate_ly_lig"/>
    <property type="match status" value="1"/>
</dbReference>
<dbReference type="SUPFAM" id="SSF55729">
    <property type="entry name" value="Acyl-CoA N-acyltransferases (Nat)"/>
    <property type="match status" value="1"/>
</dbReference>
<evidence type="ECO:0000313" key="6">
    <source>
        <dbReference type="Proteomes" id="UP001205357"/>
    </source>
</evidence>
<gene>
    <name evidence="5" type="primary">citC</name>
    <name evidence="5" type="ORF">MUU47_20980</name>
</gene>
<dbReference type="InterPro" id="IPR016181">
    <property type="entry name" value="Acyl_CoA_acyltransferase"/>
</dbReference>
<feature type="domain" description="N-acetyltransferase" evidence="4">
    <location>
        <begin position="1"/>
        <end position="128"/>
    </location>
</feature>
<dbReference type="InterPro" id="IPR013166">
    <property type="entry name" value="Citrate_lyase_ligase_C"/>
</dbReference>
<proteinExistence type="predicted"/>